<name>A0A371HJ35_MUCPR</name>
<dbReference type="Proteomes" id="UP000257109">
    <property type="component" value="Unassembled WGS sequence"/>
</dbReference>
<dbReference type="SUPFAM" id="SSF53098">
    <property type="entry name" value="Ribonuclease H-like"/>
    <property type="match status" value="1"/>
</dbReference>
<dbReference type="AlphaFoldDB" id="A0A371HJ35"/>
<dbReference type="CDD" id="cd09272">
    <property type="entry name" value="RNase_HI_RT_Ty1"/>
    <property type="match status" value="1"/>
</dbReference>
<evidence type="ECO:0000313" key="2">
    <source>
        <dbReference type="EMBL" id="RDY02808.1"/>
    </source>
</evidence>
<protein>
    <recommendedName>
        <fullName evidence="1">Reverse transcriptase Ty1/copia-type domain-containing protein</fullName>
    </recommendedName>
</protein>
<feature type="non-terminal residue" evidence="2">
    <location>
        <position position="330"/>
    </location>
</feature>
<keyword evidence="3" id="KW-1185">Reference proteome</keyword>
<reference evidence="2" key="1">
    <citation type="submission" date="2018-05" db="EMBL/GenBank/DDBJ databases">
        <title>Draft genome of Mucuna pruriens seed.</title>
        <authorList>
            <person name="Nnadi N.E."/>
            <person name="Vos R."/>
            <person name="Hasami M.H."/>
            <person name="Devisetty U.K."/>
            <person name="Aguiy J.C."/>
        </authorList>
    </citation>
    <scope>NUCLEOTIDE SEQUENCE [LARGE SCALE GENOMIC DNA]</scope>
    <source>
        <strain evidence="2">JCA_2017</strain>
    </source>
</reference>
<comment type="caution">
    <text evidence="2">The sequence shown here is derived from an EMBL/GenBank/DDBJ whole genome shotgun (WGS) entry which is preliminary data.</text>
</comment>
<gene>
    <name evidence="2" type="ORF">CR513_13701</name>
</gene>
<accession>A0A371HJ35</accession>
<sequence>MMISKTKVVNGLYVLAISQPQPTFTNMINRIFKASFPLKHFFYSIFYLIHVDIWGPYETPSLNGFKYLLKIIDDKSRFTCIQLMKQNGSIEHKHQHILNVAFAFISSQSLNFFLQLDVYNVFLHSELNKEVYMVILQGFQSSKPNQVSKLLKPLYGLEQASCLVSQRDCSYTKEICIGLVNQLQLQTPNIKLSIEEGPFHPYPSSYHRLTAHQETTICILQYIKSSSWDKIFFSTSPNLNLTIFKHEALASIICEIQWILYLLTNLHQPQDNPNPTFHERTKPIEIDCHLVWDKLQARIIHLLPIAYVDQLADNHTKPLHHHCSILSFLS</sequence>
<proteinExistence type="predicted"/>
<organism evidence="2 3">
    <name type="scientific">Mucuna pruriens</name>
    <name type="common">Velvet bean</name>
    <name type="synonym">Dolichos pruriens</name>
    <dbReference type="NCBI Taxonomy" id="157652"/>
    <lineage>
        <taxon>Eukaryota</taxon>
        <taxon>Viridiplantae</taxon>
        <taxon>Streptophyta</taxon>
        <taxon>Embryophyta</taxon>
        <taxon>Tracheophyta</taxon>
        <taxon>Spermatophyta</taxon>
        <taxon>Magnoliopsida</taxon>
        <taxon>eudicotyledons</taxon>
        <taxon>Gunneridae</taxon>
        <taxon>Pentapetalae</taxon>
        <taxon>rosids</taxon>
        <taxon>fabids</taxon>
        <taxon>Fabales</taxon>
        <taxon>Fabaceae</taxon>
        <taxon>Papilionoideae</taxon>
        <taxon>50 kb inversion clade</taxon>
        <taxon>NPAAA clade</taxon>
        <taxon>indigoferoid/millettioid clade</taxon>
        <taxon>Phaseoleae</taxon>
        <taxon>Mucuna</taxon>
    </lineage>
</organism>
<evidence type="ECO:0000313" key="3">
    <source>
        <dbReference type="Proteomes" id="UP000257109"/>
    </source>
</evidence>
<dbReference type="Pfam" id="PF07727">
    <property type="entry name" value="RVT_2"/>
    <property type="match status" value="1"/>
</dbReference>
<dbReference type="InterPro" id="IPR012337">
    <property type="entry name" value="RNaseH-like_sf"/>
</dbReference>
<dbReference type="EMBL" id="QJKJ01002457">
    <property type="protein sequence ID" value="RDY02808.1"/>
    <property type="molecule type" value="Genomic_DNA"/>
</dbReference>
<dbReference type="InterPro" id="IPR013103">
    <property type="entry name" value="RVT_2"/>
</dbReference>
<evidence type="ECO:0000259" key="1">
    <source>
        <dbReference type="Pfam" id="PF07727"/>
    </source>
</evidence>
<feature type="domain" description="Reverse transcriptase Ty1/copia-type" evidence="1">
    <location>
        <begin position="106"/>
        <end position="163"/>
    </location>
</feature>